<protein>
    <recommendedName>
        <fullName evidence="10">Xylanolytic transcriptional activator regulatory domain-containing protein</fullName>
    </recommendedName>
</protein>
<dbReference type="GO" id="GO:0045944">
    <property type="term" value="P:positive regulation of transcription by RNA polymerase II"/>
    <property type="evidence" value="ECO:0007669"/>
    <property type="project" value="TreeGrafter"/>
</dbReference>
<keyword evidence="9" id="KW-1133">Transmembrane helix</keyword>
<dbReference type="AlphaFoldDB" id="A0A1V8SN06"/>
<sequence>MGHFDAALSSHALVALSAILLQVSYSFFNKVGPNAWYLVGVGIRIAIGIGLHTAPTQAVLAMPFSEQEYRKRLFYCLYMMDRLVSISLGRPFGIQDEDIEVELFTDANGAAAQAGPSRLQLHLHSSPLSVPLHIVRLRRIAGRIFTRVYSGRNKHLNAAQRDDILQTLHSELIDWRRSMPFPLPVSHALPVPQFSTAWYDLNYYQHVLMLYRPSPLCPILTIEKVSVIAEAASMYVSQVSALQLEKRYAFNWLNLFSVFTVSLTLIYSTIAQPGPLSEYLRGTKALDDLRTISGILAIYGRKFPSALKCMALVQDVVTKLELRADSGGVVTVASHHHSGSTISTNDATNEPDSAYPTLTTGNTAYDNLQEQVRQSPGQHSQSLEVEAVSDGMLETGPQLDFLNDNFDFSATDLGNAAAQVMANGMMASASMDMDEEMMQLLDGVWAD</sequence>
<feature type="transmembrane region" description="Helical" evidence="9">
    <location>
        <begin position="36"/>
        <end position="62"/>
    </location>
</feature>
<evidence type="ECO:0000313" key="12">
    <source>
        <dbReference type="Proteomes" id="UP000192596"/>
    </source>
</evidence>
<keyword evidence="6" id="KW-0804">Transcription</keyword>
<evidence type="ECO:0000256" key="9">
    <source>
        <dbReference type="SAM" id="Phobius"/>
    </source>
</evidence>
<dbReference type="SMART" id="SM00906">
    <property type="entry name" value="Fungal_trans"/>
    <property type="match status" value="1"/>
</dbReference>
<comment type="caution">
    <text evidence="11">The sequence shown here is derived from an EMBL/GenBank/DDBJ whole genome shotgun (WGS) entry which is preliminary data.</text>
</comment>
<keyword evidence="9" id="KW-0812">Transmembrane</keyword>
<dbReference type="GO" id="GO:0008270">
    <property type="term" value="F:zinc ion binding"/>
    <property type="evidence" value="ECO:0007669"/>
    <property type="project" value="InterPro"/>
</dbReference>
<accession>A0A1V8SN06</accession>
<evidence type="ECO:0000256" key="5">
    <source>
        <dbReference type="ARBA" id="ARBA00023125"/>
    </source>
</evidence>
<dbReference type="PANTHER" id="PTHR47782:SF12">
    <property type="entry name" value="ZN(II)2CYS6 TRANSCRIPTION FACTOR (EUROFUNG)"/>
    <property type="match status" value="1"/>
</dbReference>
<keyword evidence="2" id="KW-0479">Metal-binding</keyword>
<keyword evidence="9" id="KW-0472">Membrane</keyword>
<keyword evidence="5" id="KW-0238">DNA-binding</keyword>
<reference evidence="12" key="1">
    <citation type="submission" date="2017-03" db="EMBL/GenBank/DDBJ databases">
        <title>Genomes of endolithic fungi from Antarctica.</title>
        <authorList>
            <person name="Coleine C."/>
            <person name="Masonjones S."/>
            <person name="Stajich J.E."/>
        </authorList>
    </citation>
    <scope>NUCLEOTIDE SEQUENCE [LARGE SCALE GENOMIC DNA]</scope>
    <source>
        <strain evidence="12">CCFEE 5527</strain>
    </source>
</reference>
<keyword evidence="12" id="KW-1185">Reference proteome</keyword>
<dbReference type="Proteomes" id="UP000192596">
    <property type="component" value="Unassembled WGS sequence"/>
</dbReference>
<evidence type="ECO:0000256" key="1">
    <source>
        <dbReference type="ARBA" id="ARBA00004123"/>
    </source>
</evidence>
<dbReference type="OrthoDB" id="2399539at2759"/>
<proteinExistence type="predicted"/>
<evidence type="ECO:0000313" key="11">
    <source>
        <dbReference type="EMBL" id="OQO00557.1"/>
    </source>
</evidence>
<dbReference type="Pfam" id="PF04082">
    <property type="entry name" value="Fungal_trans"/>
    <property type="match status" value="1"/>
</dbReference>
<evidence type="ECO:0000259" key="10">
    <source>
        <dbReference type="SMART" id="SM00906"/>
    </source>
</evidence>
<dbReference type="InterPro" id="IPR007219">
    <property type="entry name" value="XnlR_reg_dom"/>
</dbReference>
<evidence type="ECO:0000256" key="6">
    <source>
        <dbReference type="ARBA" id="ARBA00023163"/>
    </source>
</evidence>
<keyword evidence="7" id="KW-0539">Nucleus</keyword>
<dbReference type="GO" id="GO:0000981">
    <property type="term" value="F:DNA-binding transcription factor activity, RNA polymerase II-specific"/>
    <property type="evidence" value="ECO:0007669"/>
    <property type="project" value="TreeGrafter"/>
</dbReference>
<dbReference type="InParanoid" id="A0A1V8SN06"/>
<dbReference type="EMBL" id="NAJO01000034">
    <property type="protein sequence ID" value="OQO00557.1"/>
    <property type="molecule type" value="Genomic_DNA"/>
</dbReference>
<dbReference type="GO" id="GO:0043565">
    <property type="term" value="F:sequence-specific DNA binding"/>
    <property type="evidence" value="ECO:0007669"/>
    <property type="project" value="TreeGrafter"/>
</dbReference>
<organism evidence="11 12">
    <name type="scientific">Cryoendolithus antarcticus</name>
    <dbReference type="NCBI Taxonomy" id="1507870"/>
    <lineage>
        <taxon>Eukaryota</taxon>
        <taxon>Fungi</taxon>
        <taxon>Dikarya</taxon>
        <taxon>Ascomycota</taxon>
        <taxon>Pezizomycotina</taxon>
        <taxon>Dothideomycetes</taxon>
        <taxon>Dothideomycetidae</taxon>
        <taxon>Cladosporiales</taxon>
        <taxon>Cladosporiaceae</taxon>
        <taxon>Cryoendolithus</taxon>
    </lineage>
</organism>
<dbReference type="GO" id="GO:0006351">
    <property type="term" value="P:DNA-templated transcription"/>
    <property type="evidence" value="ECO:0007669"/>
    <property type="project" value="InterPro"/>
</dbReference>
<dbReference type="CDD" id="cd12148">
    <property type="entry name" value="fungal_TF_MHR"/>
    <property type="match status" value="1"/>
</dbReference>
<dbReference type="InterPro" id="IPR052202">
    <property type="entry name" value="Yeast_MetPath_Reg"/>
</dbReference>
<gene>
    <name evidence="11" type="ORF">B0A48_13047</name>
</gene>
<evidence type="ECO:0000256" key="8">
    <source>
        <dbReference type="SAM" id="MobiDB-lite"/>
    </source>
</evidence>
<dbReference type="STRING" id="1507870.A0A1V8SN06"/>
<keyword evidence="3" id="KW-0862">Zinc</keyword>
<dbReference type="GO" id="GO:0005634">
    <property type="term" value="C:nucleus"/>
    <property type="evidence" value="ECO:0007669"/>
    <property type="project" value="UniProtKB-SubCell"/>
</dbReference>
<name>A0A1V8SN06_9PEZI</name>
<evidence type="ECO:0000256" key="4">
    <source>
        <dbReference type="ARBA" id="ARBA00023015"/>
    </source>
</evidence>
<feature type="domain" description="Xylanolytic transcriptional activator regulatory" evidence="10">
    <location>
        <begin position="35"/>
        <end position="110"/>
    </location>
</feature>
<keyword evidence="4" id="KW-0805">Transcription regulation</keyword>
<evidence type="ECO:0000256" key="3">
    <source>
        <dbReference type="ARBA" id="ARBA00022833"/>
    </source>
</evidence>
<evidence type="ECO:0000256" key="2">
    <source>
        <dbReference type="ARBA" id="ARBA00022723"/>
    </source>
</evidence>
<dbReference type="PANTHER" id="PTHR47782">
    <property type="entry name" value="ZN(II)2CYS6 TRANSCRIPTION FACTOR (EUROFUNG)-RELATED"/>
    <property type="match status" value="1"/>
</dbReference>
<comment type="subcellular location">
    <subcellularLocation>
        <location evidence="1">Nucleus</location>
    </subcellularLocation>
</comment>
<evidence type="ECO:0000256" key="7">
    <source>
        <dbReference type="ARBA" id="ARBA00023242"/>
    </source>
</evidence>
<feature type="region of interest" description="Disordered" evidence="8">
    <location>
        <begin position="339"/>
        <end position="361"/>
    </location>
</feature>